<keyword evidence="5 13" id="KW-0418">Kinase</keyword>
<dbReference type="InterPro" id="IPR008266">
    <property type="entry name" value="Tyr_kinase_AS"/>
</dbReference>
<evidence type="ECO:0000256" key="4">
    <source>
        <dbReference type="ARBA" id="ARBA00022741"/>
    </source>
</evidence>
<evidence type="ECO:0000313" key="14">
    <source>
        <dbReference type="Proteomes" id="UP000371041"/>
    </source>
</evidence>
<feature type="domain" description="Protein kinase" evidence="12">
    <location>
        <begin position="19"/>
        <end position="282"/>
    </location>
</feature>
<dbReference type="Proteomes" id="UP000371041">
    <property type="component" value="Chromosome"/>
</dbReference>
<gene>
    <name evidence="13" type="ORF">GIY23_05095</name>
</gene>
<dbReference type="CDD" id="cd14014">
    <property type="entry name" value="STKc_PknB_like"/>
    <property type="match status" value="1"/>
</dbReference>
<evidence type="ECO:0000256" key="7">
    <source>
        <dbReference type="ARBA" id="ARBA00047899"/>
    </source>
</evidence>
<sequence>MAAIDDAGPERPRVLRGRYEITRLLGTGGMSEVHLGRDRELDRTVAIKLIPAEPHDNPEHGERLRREARAAAAIDHPNVVAVHDIGVSEAGSPPTESVFVVMEHLDGESLRSRVGRDGPLADDVAVTIAEQVCRALNAAHETGVIHRDISPGNIMLRGDDTVTVLDFGLARMAGSAFRTTTGEVRGTPAYIAPEQVQGGQLDARTDLYALGCCLYLMVTGDPPFPGTEAVAMAYQHVRSTPVPPREINPDVSPELQAVILRALAKDPDERHRSATHLRSELLSAVSAKTASPEDRTVNLSGSDGTKALPPQPPPQSDTGTPRTSTTDPDLDQEDSGAVRRWLGLAMIIAAAAVLLVVAGFAAYTVVMR</sequence>
<feature type="binding site" evidence="9">
    <location>
        <position position="48"/>
    </location>
    <ligand>
        <name>ATP</name>
        <dbReference type="ChEBI" id="CHEBI:30616"/>
    </ligand>
</feature>
<dbReference type="PANTHER" id="PTHR43289">
    <property type="entry name" value="MITOGEN-ACTIVATED PROTEIN KINASE KINASE KINASE 20-RELATED"/>
    <property type="match status" value="1"/>
</dbReference>
<dbReference type="KEGG" id="sace:GIY23_05095"/>
<evidence type="ECO:0000256" key="3">
    <source>
        <dbReference type="ARBA" id="ARBA00022679"/>
    </source>
</evidence>
<keyword evidence="4 9" id="KW-0547">Nucleotide-binding</keyword>
<evidence type="ECO:0000256" key="1">
    <source>
        <dbReference type="ARBA" id="ARBA00012513"/>
    </source>
</evidence>
<dbReference type="EMBL" id="CP045929">
    <property type="protein sequence ID" value="QGK68993.1"/>
    <property type="molecule type" value="Genomic_DNA"/>
</dbReference>
<dbReference type="InterPro" id="IPR000719">
    <property type="entry name" value="Prot_kinase_dom"/>
</dbReference>
<dbReference type="SUPFAM" id="SSF56112">
    <property type="entry name" value="Protein kinase-like (PK-like)"/>
    <property type="match status" value="1"/>
</dbReference>
<dbReference type="Gene3D" id="1.10.510.10">
    <property type="entry name" value="Transferase(Phosphotransferase) domain 1"/>
    <property type="match status" value="1"/>
</dbReference>
<protein>
    <recommendedName>
        <fullName evidence="1">non-specific serine/threonine protein kinase</fullName>
        <ecNumber evidence="1">2.7.11.1</ecNumber>
    </recommendedName>
</protein>
<dbReference type="RefSeq" id="WP_154075594.1">
    <property type="nucleotide sequence ID" value="NZ_CP045929.1"/>
</dbReference>
<reference evidence="14" key="1">
    <citation type="submission" date="2019-11" db="EMBL/GenBank/DDBJ databases">
        <title>The complete genome sequence of Saccharopolyspora sp. E2A.</title>
        <authorList>
            <person name="Zhang G."/>
        </authorList>
    </citation>
    <scope>NUCLEOTIDE SEQUENCE [LARGE SCALE GENOMIC DNA]</scope>
    <source>
        <strain evidence="14">E2A</strain>
    </source>
</reference>
<keyword evidence="2" id="KW-0723">Serine/threonine-protein kinase</keyword>
<accession>A0A5Q3Q3T3</accession>
<feature type="transmembrane region" description="Helical" evidence="11">
    <location>
        <begin position="341"/>
        <end position="366"/>
    </location>
</feature>
<feature type="region of interest" description="Disordered" evidence="10">
    <location>
        <begin position="285"/>
        <end position="334"/>
    </location>
</feature>
<dbReference type="AlphaFoldDB" id="A0A5Q3Q3T3"/>
<evidence type="ECO:0000256" key="5">
    <source>
        <dbReference type="ARBA" id="ARBA00022777"/>
    </source>
</evidence>
<organism evidence="13 14">
    <name type="scientific">Allosaccharopolyspora coralli</name>
    <dbReference type="NCBI Taxonomy" id="2665642"/>
    <lineage>
        <taxon>Bacteria</taxon>
        <taxon>Bacillati</taxon>
        <taxon>Actinomycetota</taxon>
        <taxon>Actinomycetes</taxon>
        <taxon>Pseudonocardiales</taxon>
        <taxon>Pseudonocardiaceae</taxon>
        <taxon>Allosaccharopolyspora</taxon>
    </lineage>
</organism>
<dbReference type="FunFam" id="3.30.200.20:FF:000035">
    <property type="entry name" value="Serine/threonine protein kinase Stk1"/>
    <property type="match status" value="1"/>
</dbReference>
<evidence type="ECO:0000256" key="8">
    <source>
        <dbReference type="ARBA" id="ARBA00048679"/>
    </source>
</evidence>
<keyword evidence="3" id="KW-0808">Transferase</keyword>
<comment type="catalytic activity">
    <reaction evidence="7">
        <text>L-threonyl-[protein] + ATP = O-phospho-L-threonyl-[protein] + ADP + H(+)</text>
        <dbReference type="Rhea" id="RHEA:46608"/>
        <dbReference type="Rhea" id="RHEA-COMP:11060"/>
        <dbReference type="Rhea" id="RHEA-COMP:11605"/>
        <dbReference type="ChEBI" id="CHEBI:15378"/>
        <dbReference type="ChEBI" id="CHEBI:30013"/>
        <dbReference type="ChEBI" id="CHEBI:30616"/>
        <dbReference type="ChEBI" id="CHEBI:61977"/>
        <dbReference type="ChEBI" id="CHEBI:456216"/>
        <dbReference type="EC" id="2.7.11.1"/>
    </reaction>
</comment>
<evidence type="ECO:0000313" key="13">
    <source>
        <dbReference type="EMBL" id="QGK68993.1"/>
    </source>
</evidence>
<proteinExistence type="predicted"/>
<keyword evidence="11" id="KW-0812">Transmembrane</keyword>
<dbReference type="Pfam" id="PF00069">
    <property type="entry name" value="Pkinase"/>
    <property type="match status" value="1"/>
</dbReference>
<evidence type="ECO:0000256" key="6">
    <source>
        <dbReference type="ARBA" id="ARBA00022840"/>
    </source>
</evidence>
<dbReference type="GO" id="GO:0045717">
    <property type="term" value="P:negative regulation of fatty acid biosynthetic process"/>
    <property type="evidence" value="ECO:0007669"/>
    <property type="project" value="UniProtKB-ARBA"/>
</dbReference>
<evidence type="ECO:0000256" key="11">
    <source>
        <dbReference type="SAM" id="Phobius"/>
    </source>
</evidence>
<dbReference type="FunFam" id="1.10.510.10:FF:000021">
    <property type="entry name" value="Serine/threonine protein kinase"/>
    <property type="match status" value="1"/>
</dbReference>
<keyword evidence="11" id="KW-1133">Transmembrane helix</keyword>
<dbReference type="GO" id="GO:0004674">
    <property type="term" value="F:protein serine/threonine kinase activity"/>
    <property type="evidence" value="ECO:0007669"/>
    <property type="project" value="UniProtKB-KW"/>
</dbReference>
<dbReference type="PROSITE" id="PS50011">
    <property type="entry name" value="PROTEIN_KINASE_DOM"/>
    <property type="match status" value="1"/>
</dbReference>
<dbReference type="PROSITE" id="PS00107">
    <property type="entry name" value="PROTEIN_KINASE_ATP"/>
    <property type="match status" value="1"/>
</dbReference>
<evidence type="ECO:0000259" key="12">
    <source>
        <dbReference type="PROSITE" id="PS50011"/>
    </source>
</evidence>
<comment type="catalytic activity">
    <reaction evidence="8">
        <text>L-seryl-[protein] + ATP = O-phospho-L-seryl-[protein] + ADP + H(+)</text>
        <dbReference type="Rhea" id="RHEA:17989"/>
        <dbReference type="Rhea" id="RHEA-COMP:9863"/>
        <dbReference type="Rhea" id="RHEA-COMP:11604"/>
        <dbReference type="ChEBI" id="CHEBI:15378"/>
        <dbReference type="ChEBI" id="CHEBI:29999"/>
        <dbReference type="ChEBI" id="CHEBI:30616"/>
        <dbReference type="ChEBI" id="CHEBI:83421"/>
        <dbReference type="ChEBI" id="CHEBI:456216"/>
        <dbReference type="EC" id="2.7.11.1"/>
    </reaction>
</comment>
<dbReference type="PANTHER" id="PTHR43289:SF6">
    <property type="entry name" value="SERINE_THREONINE-PROTEIN KINASE NEKL-3"/>
    <property type="match status" value="1"/>
</dbReference>
<keyword evidence="14" id="KW-1185">Reference proteome</keyword>
<evidence type="ECO:0000256" key="2">
    <source>
        <dbReference type="ARBA" id="ARBA00022527"/>
    </source>
</evidence>
<evidence type="ECO:0000256" key="10">
    <source>
        <dbReference type="SAM" id="MobiDB-lite"/>
    </source>
</evidence>
<dbReference type="Gene3D" id="3.30.200.20">
    <property type="entry name" value="Phosphorylase Kinase, domain 1"/>
    <property type="match status" value="1"/>
</dbReference>
<evidence type="ECO:0000256" key="9">
    <source>
        <dbReference type="PROSITE-ProRule" id="PRU10141"/>
    </source>
</evidence>
<name>A0A5Q3Q3T3_9PSEU</name>
<dbReference type="InterPro" id="IPR011009">
    <property type="entry name" value="Kinase-like_dom_sf"/>
</dbReference>
<keyword evidence="11" id="KW-0472">Membrane</keyword>
<dbReference type="PROSITE" id="PS00109">
    <property type="entry name" value="PROTEIN_KINASE_TYR"/>
    <property type="match status" value="1"/>
</dbReference>
<dbReference type="InterPro" id="IPR017441">
    <property type="entry name" value="Protein_kinase_ATP_BS"/>
</dbReference>
<dbReference type="EC" id="2.7.11.1" evidence="1"/>
<dbReference type="GO" id="GO:0005524">
    <property type="term" value="F:ATP binding"/>
    <property type="evidence" value="ECO:0007669"/>
    <property type="project" value="UniProtKB-UniRule"/>
</dbReference>
<keyword evidence="6 9" id="KW-0067">ATP-binding</keyword>
<feature type="compositionally biased region" description="Polar residues" evidence="10">
    <location>
        <begin position="316"/>
        <end position="327"/>
    </location>
</feature>